<dbReference type="GO" id="GO:0031380">
    <property type="term" value="C:nuclear RNA-directed RNA polymerase complex"/>
    <property type="evidence" value="ECO:0007669"/>
    <property type="project" value="TreeGrafter"/>
</dbReference>
<reference evidence="4" key="1">
    <citation type="submission" date="2023-10" db="EMBL/GenBank/DDBJ databases">
        <authorList>
            <person name="Hackl T."/>
        </authorList>
    </citation>
    <scope>NUCLEOTIDE SEQUENCE</scope>
</reference>
<feature type="domain" description="RDRP core" evidence="3">
    <location>
        <begin position="520"/>
        <end position="914"/>
    </location>
</feature>
<dbReference type="InterPro" id="IPR007855">
    <property type="entry name" value="RDRP"/>
</dbReference>
<dbReference type="EMBL" id="CAUWAG010000008">
    <property type="protein sequence ID" value="CAJ2506116.1"/>
    <property type="molecule type" value="Genomic_DNA"/>
</dbReference>
<protein>
    <recommendedName>
        <fullName evidence="1">RNA-dependent RNA polymerase</fullName>
        <ecNumber evidence="1">2.7.7.48</ecNumber>
    </recommendedName>
</protein>
<feature type="compositionally biased region" description="Low complexity" evidence="2">
    <location>
        <begin position="324"/>
        <end position="338"/>
    </location>
</feature>
<dbReference type="GO" id="GO:0003968">
    <property type="term" value="F:RNA-directed RNA polymerase activity"/>
    <property type="evidence" value="ECO:0007669"/>
    <property type="project" value="UniProtKB-KW"/>
</dbReference>
<feature type="compositionally biased region" description="Polar residues" evidence="2">
    <location>
        <begin position="162"/>
        <end position="182"/>
    </location>
</feature>
<dbReference type="GO" id="GO:0003723">
    <property type="term" value="F:RNA binding"/>
    <property type="evidence" value="ECO:0007669"/>
    <property type="project" value="UniProtKB-KW"/>
</dbReference>
<dbReference type="Gene3D" id="1.10.8.790">
    <property type="entry name" value="RNA-dependent RNA polymerase, slab domain, helical subdomain-like"/>
    <property type="match status" value="1"/>
</dbReference>
<dbReference type="GO" id="GO:0030422">
    <property type="term" value="P:siRNA processing"/>
    <property type="evidence" value="ECO:0007669"/>
    <property type="project" value="TreeGrafter"/>
</dbReference>
<keyword evidence="1" id="KW-0548">Nucleotidyltransferase</keyword>
<gene>
    <name evidence="4" type="ORF">KHLLAP_LOCUS6584</name>
</gene>
<comment type="caution">
    <text evidence="4">The sequence shown here is derived from an EMBL/GenBank/DDBJ whole genome shotgun (WGS) entry which is preliminary data.</text>
</comment>
<dbReference type="AlphaFoldDB" id="A0AAI8VKJ2"/>
<comment type="catalytic activity">
    <reaction evidence="1">
        <text>RNA(n) + a ribonucleoside 5'-triphosphate = RNA(n+1) + diphosphate</text>
        <dbReference type="Rhea" id="RHEA:21248"/>
        <dbReference type="Rhea" id="RHEA-COMP:14527"/>
        <dbReference type="Rhea" id="RHEA-COMP:17342"/>
        <dbReference type="ChEBI" id="CHEBI:33019"/>
        <dbReference type="ChEBI" id="CHEBI:61557"/>
        <dbReference type="ChEBI" id="CHEBI:140395"/>
        <dbReference type="EC" id="2.7.7.48"/>
    </reaction>
</comment>
<keyword evidence="1" id="KW-0808">Transferase</keyword>
<dbReference type="PANTHER" id="PTHR23079">
    <property type="entry name" value="RNA-DEPENDENT RNA POLYMERASE"/>
    <property type="match status" value="1"/>
</dbReference>
<evidence type="ECO:0000256" key="1">
    <source>
        <dbReference type="RuleBase" id="RU363098"/>
    </source>
</evidence>
<sequence>MAFRHGSASEYTSALASTAPASVVSANVKASGAVLYPPLPPLTPKKGRANAGDFDTWFLDLSNDYNLHLRRPDPKLSRQQQKARPDYHELVFYERLRFHFFEGNGDDIRDRFRQGAYDIHCRWVKKPRGEPGVTPSMTDLPYATTEPERRQLIDLLRSVLDSRTPTKSSRSFTQSPAQTPLSISRARSPLSRSRNLPTEAPPSPSLGRRPKRRSDEWEASTTTAKKSKSSTEDVRPISVLSNSEGGKYRPISPFSKPAPSLQVRELRSVPKGGLYEQPTSVNTSRSSFVSKVFSEEDELNPFPATQETEVTVEAATSHLKMQRSSRAADSDSLAPSSSTENALNISFNEHHGLEHKGNEQHIRSSGSTNAYSDFSLSLDLELGQYDLPPKTSTSPVKSPGTRVQEADQRLLDVWPALPSHLHDAPLAVRWEILRVALYCGVDMAGIRFQYDAVLDSQDKLWERLRKLPIFDGKAFPERSRPEAWVAAVEKHFCTVDQVVVLAASLTVNTSKTGPQFLLQLQPLKLDQPHRLNRRFGSDRFLELVVPTRSSPEMRNLGESVLNDYHRWLVRESHLILGRIWTSFCVKDSTPKKINNDNPLRPETKLIQQERVYMFAEDGNDFALPAIGQLSLKGESCKSHTRMGRAALLEWLLQVSQNQTQPKFKLFARITLGLSRTRPTAVLQPDQIRHRSQDVTSPTGKVMNDGIARMSPALARLVRDIMGLSDTPSGFQGRFGSAKGMWIRDTTETTDAIWIETTPSQRKWTCDYAEEDHRTFEVRNEISELKSANLNLQLLPVLEDRAIDASRMKIRVGEFMRESLLREMEAQKLAMQDPTQFRQWVYENSPASRRQERVRLGQVSWSAGLPVSREDQMELLLTAGFDPTKLDFLRKIAYDLRRQKCEELQTKLNVKIGRCK</sequence>
<feature type="region of interest" description="Disordered" evidence="2">
    <location>
        <begin position="162"/>
        <end position="259"/>
    </location>
</feature>
<dbReference type="EC" id="2.7.7.48" evidence="1"/>
<name>A0AAI8VKJ2_9PEZI</name>
<feature type="region of interest" description="Disordered" evidence="2">
    <location>
        <begin position="317"/>
        <end position="339"/>
    </location>
</feature>
<dbReference type="Pfam" id="PF05183">
    <property type="entry name" value="RdRP"/>
    <property type="match status" value="1"/>
</dbReference>
<dbReference type="Proteomes" id="UP001295740">
    <property type="component" value="Unassembled WGS sequence"/>
</dbReference>
<keyword evidence="1" id="KW-0694">RNA-binding</keyword>
<evidence type="ECO:0000313" key="5">
    <source>
        <dbReference type="Proteomes" id="UP001295740"/>
    </source>
</evidence>
<accession>A0AAI8VKJ2</accession>
<dbReference type="InterPro" id="IPR057596">
    <property type="entry name" value="RDRP_core"/>
</dbReference>
<organism evidence="4 5">
    <name type="scientific">Anthostomella pinea</name>
    <dbReference type="NCBI Taxonomy" id="933095"/>
    <lineage>
        <taxon>Eukaryota</taxon>
        <taxon>Fungi</taxon>
        <taxon>Dikarya</taxon>
        <taxon>Ascomycota</taxon>
        <taxon>Pezizomycotina</taxon>
        <taxon>Sordariomycetes</taxon>
        <taxon>Xylariomycetidae</taxon>
        <taxon>Xylariales</taxon>
        <taxon>Xylariaceae</taxon>
        <taxon>Anthostomella</taxon>
    </lineage>
</organism>
<proteinExistence type="inferred from homology"/>
<feature type="region of interest" description="Disordered" evidence="2">
    <location>
        <begin position="127"/>
        <end position="146"/>
    </location>
</feature>
<keyword evidence="1" id="KW-0696">RNA-directed RNA polymerase</keyword>
<dbReference type="PANTHER" id="PTHR23079:SF14">
    <property type="entry name" value="RNA-DEPENDENT RNA POLYMERASE"/>
    <property type="match status" value="1"/>
</dbReference>
<comment type="similarity">
    <text evidence="1">Belongs to the RdRP family.</text>
</comment>
<keyword evidence="5" id="KW-1185">Reference proteome</keyword>
<evidence type="ECO:0000259" key="3">
    <source>
        <dbReference type="Pfam" id="PF05183"/>
    </source>
</evidence>
<evidence type="ECO:0000313" key="4">
    <source>
        <dbReference type="EMBL" id="CAJ2506116.1"/>
    </source>
</evidence>
<evidence type="ECO:0000256" key="2">
    <source>
        <dbReference type="SAM" id="MobiDB-lite"/>
    </source>
</evidence>